<feature type="transmembrane region" description="Helical" evidence="6">
    <location>
        <begin position="216"/>
        <end position="238"/>
    </location>
</feature>
<dbReference type="RefSeq" id="WP_377046795.1">
    <property type="nucleotide sequence ID" value="NZ_JBHLUN010000036.1"/>
</dbReference>
<dbReference type="EMBL" id="JBHLUN010000036">
    <property type="protein sequence ID" value="MFC0411042.1"/>
    <property type="molecule type" value="Genomic_DNA"/>
</dbReference>
<comment type="similarity">
    <text evidence="2 6">Belongs to the SURF1 family.</text>
</comment>
<dbReference type="Proteomes" id="UP001589865">
    <property type="component" value="Unassembled WGS sequence"/>
</dbReference>
<keyword evidence="3 6" id="KW-0812">Transmembrane</keyword>
<evidence type="ECO:0000256" key="3">
    <source>
        <dbReference type="ARBA" id="ARBA00022692"/>
    </source>
</evidence>
<evidence type="ECO:0000256" key="2">
    <source>
        <dbReference type="ARBA" id="ARBA00007165"/>
    </source>
</evidence>
<comment type="caution">
    <text evidence="8">The sequence shown here is derived from an EMBL/GenBank/DDBJ whole genome shotgun (WGS) entry which is preliminary data.</text>
</comment>
<evidence type="ECO:0000256" key="7">
    <source>
        <dbReference type="SAM" id="MobiDB-lite"/>
    </source>
</evidence>
<proteinExistence type="inferred from homology"/>
<comment type="caution">
    <text evidence="6">Lacks conserved residue(s) required for the propagation of feature annotation.</text>
</comment>
<accession>A0ABV6JZ77</accession>
<evidence type="ECO:0000256" key="6">
    <source>
        <dbReference type="RuleBase" id="RU363076"/>
    </source>
</evidence>
<evidence type="ECO:0000313" key="8">
    <source>
        <dbReference type="EMBL" id="MFC0411042.1"/>
    </source>
</evidence>
<evidence type="ECO:0000256" key="4">
    <source>
        <dbReference type="ARBA" id="ARBA00022989"/>
    </source>
</evidence>
<evidence type="ECO:0000256" key="1">
    <source>
        <dbReference type="ARBA" id="ARBA00004370"/>
    </source>
</evidence>
<dbReference type="PROSITE" id="PS50895">
    <property type="entry name" value="SURF1"/>
    <property type="match status" value="1"/>
</dbReference>
<evidence type="ECO:0000256" key="5">
    <source>
        <dbReference type="ARBA" id="ARBA00023136"/>
    </source>
</evidence>
<dbReference type="CDD" id="cd06662">
    <property type="entry name" value="SURF1"/>
    <property type="match status" value="1"/>
</dbReference>
<reference evidence="8 9" key="1">
    <citation type="submission" date="2024-09" db="EMBL/GenBank/DDBJ databases">
        <authorList>
            <person name="Sun Q."/>
            <person name="Mori K."/>
        </authorList>
    </citation>
    <scope>NUCLEOTIDE SEQUENCE [LARGE SCALE GENOMIC DNA]</scope>
    <source>
        <strain evidence="8 9">TBRC 5777</strain>
    </source>
</reference>
<dbReference type="Pfam" id="PF02104">
    <property type="entry name" value="SURF1"/>
    <property type="match status" value="1"/>
</dbReference>
<sequence length="254" mass="26980">MTSAARLRPLFLPTLLMLPVLAILLGLGSWQVRRMHWKHAILRQIAAAEAGPPTPLRDPPEPITKVTVTGRFLHDREAIVGLEVRGAVLGGALVTPLEWAGGPPVLVNRGWVPLEPQGPVNRPAGEVSVTGWVRPPDTTSSFSATDDVAKRRFYSFVPGTIGQALGLPAVEPYAVVALANPAPANRAAAPARPADRVPAELPAPSEAMPRPDDPHLGYAITWYGIAAALVGVYAAFVARRLRAPTPSTSREIPA</sequence>
<dbReference type="PANTHER" id="PTHR23427">
    <property type="entry name" value="SURFEIT LOCUS PROTEIN"/>
    <property type="match status" value="1"/>
</dbReference>
<keyword evidence="6" id="KW-1003">Cell membrane</keyword>
<dbReference type="InterPro" id="IPR045214">
    <property type="entry name" value="Surf1/Surf4"/>
</dbReference>
<comment type="subcellular location">
    <subcellularLocation>
        <location evidence="6">Cell membrane</location>
        <topology evidence="6">Multi-pass membrane protein</topology>
    </subcellularLocation>
    <subcellularLocation>
        <location evidence="1">Membrane</location>
    </subcellularLocation>
</comment>
<gene>
    <name evidence="8" type="ORF">ACFFGY_22580</name>
</gene>
<organism evidence="8 9">
    <name type="scientific">Roseomonas elaeocarpi</name>
    <dbReference type="NCBI Taxonomy" id="907779"/>
    <lineage>
        <taxon>Bacteria</taxon>
        <taxon>Pseudomonadati</taxon>
        <taxon>Pseudomonadota</taxon>
        <taxon>Alphaproteobacteria</taxon>
        <taxon>Acetobacterales</taxon>
        <taxon>Roseomonadaceae</taxon>
        <taxon>Roseomonas</taxon>
    </lineage>
</organism>
<feature type="region of interest" description="Disordered" evidence="7">
    <location>
        <begin position="186"/>
        <end position="210"/>
    </location>
</feature>
<evidence type="ECO:0000313" key="9">
    <source>
        <dbReference type="Proteomes" id="UP001589865"/>
    </source>
</evidence>
<dbReference type="InterPro" id="IPR002994">
    <property type="entry name" value="Surf1/Shy1"/>
</dbReference>
<name>A0ABV6JZ77_9PROT</name>
<keyword evidence="4 6" id="KW-1133">Transmembrane helix</keyword>
<dbReference type="PANTHER" id="PTHR23427:SF2">
    <property type="entry name" value="SURFEIT LOCUS PROTEIN 1"/>
    <property type="match status" value="1"/>
</dbReference>
<keyword evidence="5 6" id="KW-0472">Membrane</keyword>
<keyword evidence="9" id="KW-1185">Reference proteome</keyword>
<protein>
    <recommendedName>
        <fullName evidence="6">SURF1-like protein</fullName>
    </recommendedName>
</protein>